<dbReference type="STRING" id="84029.CROST_20330"/>
<dbReference type="RefSeq" id="WP_077850593.1">
    <property type="nucleotide sequence ID" value="NZ_CP096983.1"/>
</dbReference>
<dbReference type="KEGG" id="crw:CROST_004120"/>
<protein>
    <submittedName>
        <fullName evidence="1">Uncharacterized protein</fullName>
    </submittedName>
</protein>
<evidence type="ECO:0000313" key="1">
    <source>
        <dbReference type="EMBL" id="URZ09719.1"/>
    </source>
</evidence>
<name>A0A1S8L6T5_9CLOT</name>
<keyword evidence="2" id="KW-1185">Reference proteome</keyword>
<organism evidence="1 2">
    <name type="scientific">Clostridium felsineum</name>
    <dbReference type="NCBI Taxonomy" id="36839"/>
    <lineage>
        <taxon>Bacteria</taxon>
        <taxon>Bacillati</taxon>
        <taxon>Bacillota</taxon>
        <taxon>Clostridia</taxon>
        <taxon>Eubacteriales</taxon>
        <taxon>Clostridiaceae</taxon>
        <taxon>Clostridium</taxon>
    </lineage>
</organism>
<sequence>MHSRLYFTTSILLLLFMGLFFLPVNVNLKDLTLKTHNYNFNIGNIEYMDKLLANQRYIYSNHINSYYAAIITYDLKNASIKQYLVNKNSSVNLNIPNKKASVLSLPYSPAVACKWNLQNPMDNNVIRLYKETKVSVPVFTSRLIGGNSERQLFYFSNLKKGKEKLIFQYKNYLDNKIYFKTTLYVNVIN</sequence>
<gene>
    <name evidence="1" type="ORF">CROST_004120</name>
</gene>
<dbReference type="Proteomes" id="UP000190951">
    <property type="component" value="Chromosome"/>
</dbReference>
<dbReference type="AlphaFoldDB" id="A0A1S8L6T5"/>
<reference evidence="1 2" key="1">
    <citation type="submission" date="2022-04" db="EMBL/GenBank/DDBJ databases">
        <title>Genome sequence of C. roseum typestrain.</title>
        <authorList>
            <person name="Poehlein A."/>
            <person name="Schoch T."/>
            <person name="Duerre P."/>
            <person name="Daniel R."/>
        </authorList>
    </citation>
    <scope>NUCLEOTIDE SEQUENCE [LARGE SCALE GENOMIC DNA]</scope>
    <source>
        <strain evidence="1 2">DSM 7320</strain>
    </source>
</reference>
<dbReference type="EMBL" id="CP096983">
    <property type="protein sequence ID" value="URZ09719.1"/>
    <property type="molecule type" value="Genomic_DNA"/>
</dbReference>
<accession>A0A1S8L6T5</accession>
<proteinExistence type="predicted"/>
<evidence type="ECO:0000313" key="2">
    <source>
        <dbReference type="Proteomes" id="UP000190951"/>
    </source>
</evidence>